<feature type="region of interest" description="Disordered" evidence="6">
    <location>
        <begin position="1"/>
        <end position="30"/>
    </location>
</feature>
<feature type="transmembrane region" description="Helical" evidence="7">
    <location>
        <begin position="87"/>
        <end position="105"/>
    </location>
</feature>
<keyword evidence="5 7" id="KW-0472">Membrane</keyword>
<protein>
    <submittedName>
        <fullName evidence="8">Uncharacterized protein</fullName>
    </submittedName>
</protein>
<dbReference type="Gene3D" id="1.20.1560.10">
    <property type="entry name" value="ABC transporter type 1, transmembrane domain"/>
    <property type="match status" value="1"/>
</dbReference>
<evidence type="ECO:0000256" key="1">
    <source>
        <dbReference type="ARBA" id="ARBA00022692"/>
    </source>
</evidence>
<proteinExistence type="predicted"/>
<evidence type="ECO:0000256" key="5">
    <source>
        <dbReference type="ARBA" id="ARBA00023136"/>
    </source>
</evidence>
<evidence type="ECO:0000256" key="4">
    <source>
        <dbReference type="ARBA" id="ARBA00022989"/>
    </source>
</evidence>
<evidence type="ECO:0000256" key="3">
    <source>
        <dbReference type="ARBA" id="ARBA00022840"/>
    </source>
</evidence>
<dbReference type="PANTHER" id="PTHR24223:SF108">
    <property type="entry name" value="ABC TRANSPORTER C FAMILY MEMBER 8"/>
    <property type="match status" value="1"/>
</dbReference>
<keyword evidence="9" id="KW-1185">Reference proteome</keyword>
<feature type="transmembrane region" description="Helical" evidence="7">
    <location>
        <begin position="111"/>
        <end position="131"/>
    </location>
</feature>
<gene>
    <name evidence="8" type="ORF">ACH5RR_008077</name>
</gene>
<keyword evidence="2" id="KW-0547">Nucleotide-binding</keyword>
<evidence type="ECO:0000256" key="2">
    <source>
        <dbReference type="ARBA" id="ARBA00022741"/>
    </source>
</evidence>
<evidence type="ECO:0000313" key="9">
    <source>
        <dbReference type="Proteomes" id="UP001630127"/>
    </source>
</evidence>
<dbReference type="EMBL" id="JBJUIK010000004">
    <property type="protein sequence ID" value="KAL3528755.1"/>
    <property type="molecule type" value="Genomic_DNA"/>
</dbReference>
<accession>A0ABD3AAB9</accession>
<evidence type="ECO:0000256" key="7">
    <source>
        <dbReference type="SAM" id="Phobius"/>
    </source>
</evidence>
<dbReference type="InterPro" id="IPR050173">
    <property type="entry name" value="ABC_transporter_C-like"/>
</dbReference>
<dbReference type="AlphaFoldDB" id="A0ABD3AAB9"/>
<dbReference type="Proteomes" id="UP001630127">
    <property type="component" value="Unassembled WGS sequence"/>
</dbReference>
<evidence type="ECO:0000256" key="6">
    <source>
        <dbReference type="SAM" id="MobiDB-lite"/>
    </source>
</evidence>
<keyword evidence="3" id="KW-0067">ATP-binding</keyword>
<dbReference type="SUPFAM" id="SSF90123">
    <property type="entry name" value="ABC transporter transmembrane region"/>
    <property type="match status" value="1"/>
</dbReference>
<name>A0ABD3AAB9_9GENT</name>
<organism evidence="8 9">
    <name type="scientific">Cinchona calisaya</name>
    <dbReference type="NCBI Taxonomy" id="153742"/>
    <lineage>
        <taxon>Eukaryota</taxon>
        <taxon>Viridiplantae</taxon>
        <taxon>Streptophyta</taxon>
        <taxon>Embryophyta</taxon>
        <taxon>Tracheophyta</taxon>
        <taxon>Spermatophyta</taxon>
        <taxon>Magnoliopsida</taxon>
        <taxon>eudicotyledons</taxon>
        <taxon>Gunneridae</taxon>
        <taxon>Pentapetalae</taxon>
        <taxon>asterids</taxon>
        <taxon>lamiids</taxon>
        <taxon>Gentianales</taxon>
        <taxon>Rubiaceae</taxon>
        <taxon>Cinchonoideae</taxon>
        <taxon>Cinchoneae</taxon>
        <taxon>Cinchona</taxon>
    </lineage>
</organism>
<dbReference type="InterPro" id="IPR036640">
    <property type="entry name" value="ABC1_TM_sf"/>
</dbReference>
<dbReference type="GO" id="GO:0005524">
    <property type="term" value="F:ATP binding"/>
    <property type="evidence" value="ECO:0007669"/>
    <property type="project" value="UniProtKB-KW"/>
</dbReference>
<reference evidence="8 9" key="1">
    <citation type="submission" date="2024-11" db="EMBL/GenBank/DDBJ databases">
        <title>A near-complete genome assembly of Cinchona calisaya.</title>
        <authorList>
            <person name="Lian D.C."/>
            <person name="Zhao X.W."/>
            <person name="Wei L."/>
        </authorList>
    </citation>
    <scope>NUCLEOTIDE SEQUENCE [LARGE SCALE GENOMIC DNA]</scope>
    <source>
        <tissue evidence="8">Nenye</tissue>
    </source>
</reference>
<sequence>MTVSDPLSRNEDGPQIGNEDDAEESNQSYFSKENSEGEIFMMPGAQLTEKEEKEIGGFINSIYNASMLFFDSTLVGRILTRASSDFSVLYFNIPLAYASATASTIETVVTIGFLASVTLQVLIALIFATIASQSVQVLVEQDLLDHYQQFVEFQGLVVQHVLDLGECHE</sequence>
<evidence type="ECO:0000313" key="8">
    <source>
        <dbReference type="EMBL" id="KAL3528755.1"/>
    </source>
</evidence>
<keyword evidence="4 7" id="KW-1133">Transmembrane helix</keyword>
<comment type="caution">
    <text evidence="8">The sequence shown here is derived from an EMBL/GenBank/DDBJ whole genome shotgun (WGS) entry which is preliminary data.</text>
</comment>
<keyword evidence="1 7" id="KW-0812">Transmembrane</keyword>
<dbReference type="PANTHER" id="PTHR24223">
    <property type="entry name" value="ATP-BINDING CASSETTE SUB-FAMILY C"/>
    <property type="match status" value="1"/>
</dbReference>